<gene>
    <name evidence="3" type="ORF">EHQ59_14705</name>
</gene>
<evidence type="ECO:0000259" key="2">
    <source>
        <dbReference type="Pfam" id="PF04773"/>
    </source>
</evidence>
<dbReference type="Gene3D" id="2.60.120.1440">
    <property type="match status" value="1"/>
</dbReference>
<dbReference type="Pfam" id="PF04773">
    <property type="entry name" value="FecR"/>
    <property type="match status" value="1"/>
</dbReference>
<dbReference type="AlphaFoldDB" id="A0A4R9JNZ5"/>
<evidence type="ECO:0000256" key="1">
    <source>
        <dbReference type="SAM" id="Coils"/>
    </source>
</evidence>
<reference evidence="3" key="1">
    <citation type="journal article" date="2019" name="PLoS Negl. Trop. Dis.">
        <title>Revisiting the worldwide diversity of Leptospira species in the environment.</title>
        <authorList>
            <person name="Vincent A.T."/>
            <person name="Schiettekatte O."/>
            <person name="Bourhy P."/>
            <person name="Veyrier F.J."/>
            <person name="Picardeau M."/>
        </authorList>
    </citation>
    <scope>NUCLEOTIDE SEQUENCE [LARGE SCALE GENOMIC DNA]</scope>
    <source>
        <strain evidence="3">201702454</strain>
    </source>
</reference>
<dbReference type="NCBIfam" id="NF033165">
    <property type="entry name" value="lipo_LipL45"/>
    <property type="match status" value="1"/>
</dbReference>
<keyword evidence="1" id="KW-0175">Coiled coil</keyword>
<comment type="caution">
    <text evidence="3">The sequence shown here is derived from an EMBL/GenBank/DDBJ whole genome shotgun (WGS) entry which is preliminary data.</text>
</comment>
<name>A0A4R9JNZ5_9LEPT</name>
<keyword evidence="4" id="KW-1185">Reference proteome</keyword>
<dbReference type="RefSeq" id="WP_135620398.1">
    <property type="nucleotide sequence ID" value="NZ_RQGG01000043.1"/>
</dbReference>
<keyword evidence="3" id="KW-0449">Lipoprotein</keyword>
<accession>A0A4R9JNZ5</accession>
<organism evidence="3 4">
    <name type="scientific">Leptospira kemamanensis</name>
    <dbReference type="NCBI Taxonomy" id="2484942"/>
    <lineage>
        <taxon>Bacteria</taxon>
        <taxon>Pseudomonadati</taxon>
        <taxon>Spirochaetota</taxon>
        <taxon>Spirochaetia</taxon>
        <taxon>Leptospirales</taxon>
        <taxon>Leptospiraceae</taxon>
        <taxon>Leptospira</taxon>
    </lineage>
</organism>
<feature type="domain" description="FecR protein" evidence="2">
    <location>
        <begin position="71"/>
        <end position="171"/>
    </location>
</feature>
<dbReference type="OrthoDB" id="344641at2"/>
<dbReference type="EMBL" id="RQGG01000043">
    <property type="protein sequence ID" value="TGL48726.1"/>
    <property type="molecule type" value="Genomic_DNA"/>
</dbReference>
<dbReference type="InterPro" id="IPR006860">
    <property type="entry name" value="FecR"/>
</dbReference>
<sequence>MKASKLTIVGLAILFTGLTVCKKPEAEVTEAPKKPADLSAVVVFAVGDSKIQHADQTEEKAQLGALLKTGDNVVTGDNGKVDIQFADGSSIRISPKSAIDFAKLSQDNAGTTDTQIALVSGKVFAKVNKAKKEDNFTVVTPTAIAGVRGTSFIVESADGKPAKVKVVEGAVAFAPRVPALEKLSEEEISKSADLKKLQESIAKAEVILEKDQASTQSVKSAELAKSADIQSLDLSKAFKTAEKEKLVVENAKLTKNEEQEIKTIVTVDKQTAQEIVKLSESAQTEKLDELKKQEIDAKKQAIEKDVAKRQEEEKKKFEDTLASQPKEFKSKKDIINYYERIEKIVLTDGKTVIIGAIINQENGQLIVHTENGVKKIDMDKVEEVIYDLQQKSKF</sequence>
<proteinExistence type="predicted"/>
<dbReference type="PANTHER" id="PTHR38731:SF1">
    <property type="entry name" value="FECR PROTEIN DOMAIN-CONTAINING PROTEIN"/>
    <property type="match status" value="1"/>
</dbReference>
<feature type="coiled-coil region" evidence="1">
    <location>
        <begin position="180"/>
        <end position="214"/>
    </location>
</feature>
<protein>
    <submittedName>
        <fullName evidence="3">Lipoprotein LipL45</fullName>
    </submittedName>
</protein>
<evidence type="ECO:0000313" key="4">
    <source>
        <dbReference type="Proteomes" id="UP000297609"/>
    </source>
</evidence>
<evidence type="ECO:0000313" key="3">
    <source>
        <dbReference type="EMBL" id="TGL48726.1"/>
    </source>
</evidence>
<dbReference type="Proteomes" id="UP000297609">
    <property type="component" value="Unassembled WGS sequence"/>
</dbReference>
<dbReference type="PANTHER" id="PTHR38731">
    <property type="entry name" value="LIPL45-RELATED LIPOPROTEIN-RELATED"/>
    <property type="match status" value="1"/>
</dbReference>